<keyword evidence="8 11" id="KW-1133">Transmembrane helix</keyword>
<dbReference type="GO" id="GO:0016301">
    <property type="term" value="F:kinase activity"/>
    <property type="evidence" value="ECO:0007669"/>
    <property type="project" value="UniProtKB-KW"/>
</dbReference>
<accession>A0ABV3GHN8</accession>
<dbReference type="CDD" id="cd00075">
    <property type="entry name" value="HATPase"/>
    <property type="match status" value="1"/>
</dbReference>
<dbReference type="RefSeq" id="WP_061258955.1">
    <property type="nucleotide sequence ID" value="NZ_JBFALK010000011.1"/>
</dbReference>
<dbReference type="PROSITE" id="PS50109">
    <property type="entry name" value="HIS_KIN"/>
    <property type="match status" value="1"/>
</dbReference>
<evidence type="ECO:0000256" key="11">
    <source>
        <dbReference type="SAM" id="Phobius"/>
    </source>
</evidence>
<dbReference type="PANTHER" id="PTHR45436">
    <property type="entry name" value="SENSOR HISTIDINE KINASE YKOH"/>
    <property type="match status" value="1"/>
</dbReference>
<evidence type="ECO:0000256" key="8">
    <source>
        <dbReference type="ARBA" id="ARBA00022989"/>
    </source>
</evidence>
<dbReference type="InterPro" id="IPR036097">
    <property type="entry name" value="HisK_dim/P_sf"/>
</dbReference>
<sequence>MRRLRTTTPWRVPGPGTLRGRLALLALIATALWVALLTGGFNLALSARLGDQADALLRTRAAAVAATLETRPDGGIVVHEPADDGALDAGIWIYQGDRAIERPKAPRGLQRQADRLAGHGKVFTETAGPHASRLYALAVHAPHNRGRQVGTVVASVGLDPYRSMARAALAGSAVLGLLLLGVVYLVTRAIVGRALRPVAEMSAQAARWSEGGAAERFGVAGRPDELASLAANLDELLDRLASVLRHEQQQSAELSHELRTPLARIVAETDWLTARRRDATAQRASHAAIASAAATMQRICETLLSEARTRSASVPGRCALPELARDLARRCAEEHPRAAPVVVRGGAVTAGVAASVAERILTPLLDNARRYAIRTITIECAQVPGGVEVAVADDGPGVPPDVGPAVFEPGRRAHPADGHDGAGLGLALARRLARAAGGDIHLAPCPAGARFVVRLPAG</sequence>
<gene>
    <name evidence="14" type="ORF">AB0I59_20910</name>
</gene>
<evidence type="ECO:0000313" key="15">
    <source>
        <dbReference type="Proteomes" id="UP001551675"/>
    </source>
</evidence>
<evidence type="ECO:0000256" key="10">
    <source>
        <dbReference type="ARBA" id="ARBA00023136"/>
    </source>
</evidence>
<dbReference type="InterPro" id="IPR036890">
    <property type="entry name" value="HATPase_C_sf"/>
</dbReference>
<dbReference type="PRINTS" id="PR00344">
    <property type="entry name" value="BCTRLSENSOR"/>
</dbReference>
<dbReference type="PANTHER" id="PTHR45436:SF5">
    <property type="entry name" value="SENSOR HISTIDINE KINASE TRCS"/>
    <property type="match status" value="1"/>
</dbReference>
<keyword evidence="15" id="KW-1185">Reference proteome</keyword>
<dbReference type="EMBL" id="JBFALK010000011">
    <property type="protein sequence ID" value="MEV0971096.1"/>
    <property type="molecule type" value="Genomic_DNA"/>
</dbReference>
<feature type="domain" description="Histidine kinase" evidence="12">
    <location>
        <begin position="253"/>
        <end position="458"/>
    </location>
</feature>
<dbReference type="InterPro" id="IPR050428">
    <property type="entry name" value="TCS_sensor_his_kinase"/>
</dbReference>
<proteinExistence type="predicted"/>
<dbReference type="Gene3D" id="1.10.287.130">
    <property type="match status" value="1"/>
</dbReference>
<keyword evidence="4" id="KW-0597">Phosphoprotein</keyword>
<feature type="domain" description="HAMP" evidence="13">
    <location>
        <begin position="192"/>
        <end position="245"/>
    </location>
</feature>
<dbReference type="InterPro" id="IPR003661">
    <property type="entry name" value="HisK_dim/P_dom"/>
</dbReference>
<keyword evidence="6 11" id="KW-0812">Transmembrane</keyword>
<dbReference type="SMART" id="SM00387">
    <property type="entry name" value="HATPase_c"/>
    <property type="match status" value="1"/>
</dbReference>
<keyword evidence="10 11" id="KW-0472">Membrane</keyword>
<comment type="subcellular location">
    <subcellularLocation>
        <location evidence="2">Cell membrane</location>
    </subcellularLocation>
</comment>
<dbReference type="Proteomes" id="UP001551675">
    <property type="component" value="Unassembled WGS sequence"/>
</dbReference>
<organism evidence="14 15">
    <name type="scientific">Microtetraspora glauca</name>
    <dbReference type="NCBI Taxonomy" id="1996"/>
    <lineage>
        <taxon>Bacteria</taxon>
        <taxon>Bacillati</taxon>
        <taxon>Actinomycetota</taxon>
        <taxon>Actinomycetes</taxon>
        <taxon>Streptosporangiales</taxon>
        <taxon>Streptosporangiaceae</taxon>
        <taxon>Microtetraspora</taxon>
    </lineage>
</organism>
<evidence type="ECO:0000259" key="12">
    <source>
        <dbReference type="PROSITE" id="PS50109"/>
    </source>
</evidence>
<keyword evidence="9" id="KW-0902">Two-component regulatory system</keyword>
<dbReference type="EC" id="2.7.13.3" evidence="3"/>
<keyword evidence="7 14" id="KW-0418">Kinase</keyword>
<evidence type="ECO:0000256" key="1">
    <source>
        <dbReference type="ARBA" id="ARBA00000085"/>
    </source>
</evidence>
<dbReference type="CDD" id="cd00082">
    <property type="entry name" value="HisKA"/>
    <property type="match status" value="1"/>
</dbReference>
<dbReference type="Gene3D" id="3.30.565.10">
    <property type="entry name" value="Histidine kinase-like ATPase, C-terminal domain"/>
    <property type="match status" value="1"/>
</dbReference>
<dbReference type="InterPro" id="IPR004358">
    <property type="entry name" value="Sig_transdc_His_kin-like_C"/>
</dbReference>
<dbReference type="Pfam" id="PF00512">
    <property type="entry name" value="HisKA"/>
    <property type="match status" value="1"/>
</dbReference>
<evidence type="ECO:0000313" key="14">
    <source>
        <dbReference type="EMBL" id="MEV0971096.1"/>
    </source>
</evidence>
<evidence type="ECO:0000256" key="3">
    <source>
        <dbReference type="ARBA" id="ARBA00012438"/>
    </source>
</evidence>
<evidence type="ECO:0000256" key="6">
    <source>
        <dbReference type="ARBA" id="ARBA00022692"/>
    </source>
</evidence>
<dbReference type="PROSITE" id="PS50885">
    <property type="entry name" value="HAMP"/>
    <property type="match status" value="1"/>
</dbReference>
<keyword evidence="5" id="KW-0808">Transferase</keyword>
<reference evidence="14 15" key="1">
    <citation type="submission" date="2024-06" db="EMBL/GenBank/DDBJ databases">
        <title>The Natural Products Discovery Center: Release of the First 8490 Sequenced Strains for Exploring Actinobacteria Biosynthetic Diversity.</title>
        <authorList>
            <person name="Kalkreuter E."/>
            <person name="Kautsar S.A."/>
            <person name="Yang D."/>
            <person name="Bader C.D."/>
            <person name="Teijaro C.N."/>
            <person name="Fluegel L."/>
            <person name="Davis C.M."/>
            <person name="Simpson J.R."/>
            <person name="Lauterbach L."/>
            <person name="Steele A.D."/>
            <person name="Gui C."/>
            <person name="Meng S."/>
            <person name="Li G."/>
            <person name="Viehrig K."/>
            <person name="Ye F."/>
            <person name="Su P."/>
            <person name="Kiefer A.F."/>
            <person name="Nichols A."/>
            <person name="Cepeda A.J."/>
            <person name="Yan W."/>
            <person name="Fan B."/>
            <person name="Jiang Y."/>
            <person name="Adhikari A."/>
            <person name="Zheng C.-J."/>
            <person name="Schuster L."/>
            <person name="Cowan T.M."/>
            <person name="Smanski M.J."/>
            <person name="Chevrette M.G."/>
            <person name="De Carvalho L.P.S."/>
            <person name="Shen B."/>
        </authorList>
    </citation>
    <scope>NUCLEOTIDE SEQUENCE [LARGE SCALE GENOMIC DNA]</scope>
    <source>
        <strain evidence="14 15">NPDC050100</strain>
    </source>
</reference>
<comment type="catalytic activity">
    <reaction evidence="1">
        <text>ATP + protein L-histidine = ADP + protein N-phospho-L-histidine.</text>
        <dbReference type="EC" id="2.7.13.3"/>
    </reaction>
</comment>
<evidence type="ECO:0000256" key="7">
    <source>
        <dbReference type="ARBA" id="ARBA00022777"/>
    </source>
</evidence>
<evidence type="ECO:0000256" key="4">
    <source>
        <dbReference type="ARBA" id="ARBA00022553"/>
    </source>
</evidence>
<dbReference type="Pfam" id="PF02518">
    <property type="entry name" value="HATPase_c"/>
    <property type="match status" value="1"/>
</dbReference>
<dbReference type="InterPro" id="IPR003594">
    <property type="entry name" value="HATPase_dom"/>
</dbReference>
<evidence type="ECO:0000259" key="13">
    <source>
        <dbReference type="PROSITE" id="PS50885"/>
    </source>
</evidence>
<dbReference type="Pfam" id="PF00672">
    <property type="entry name" value="HAMP"/>
    <property type="match status" value="1"/>
</dbReference>
<dbReference type="SUPFAM" id="SSF47384">
    <property type="entry name" value="Homodimeric domain of signal transducing histidine kinase"/>
    <property type="match status" value="1"/>
</dbReference>
<dbReference type="InterPro" id="IPR005467">
    <property type="entry name" value="His_kinase_dom"/>
</dbReference>
<protein>
    <recommendedName>
        <fullName evidence="3">histidine kinase</fullName>
        <ecNumber evidence="3">2.7.13.3</ecNumber>
    </recommendedName>
</protein>
<evidence type="ECO:0000256" key="2">
    <source>
        <dbReference type="ARBA" id="ARBA00004236"/>
    </source>
</evidence>
<feature type="transmembrane region" description="Helical" evidence="11">
    <location>
        <begin position="167"/>
        <end position="186"/>
    </location>
</feature>
<dbReference type="Gene3D" id="6.10.340.10">
    <property type="match status" value="1"/>
</dbReference>
<dbReference type="InterPro" id="IPR003660">
    <property type="entry name" value="HAMP_dom"/>
</dbReference>
<comment type="caution">
    <text evidence="14">The sequence shown here is derived from an EMBL/GenBank/DDBJ whole genome shotgun (WGS) entry which is preliminary data.</text>
</comment>
<dbReference type="SUPFAM" id="SSF55874">
    <property type="entry name" value="ATPase domain of HSP90 chaperone/DNA topoisomerase II/histidine kinase"/>
    <property type="match status" value="1"/>
</dbReference>
<name>A0ABV3GHN8_MICGL</name>
<dbReference type="SMART" id="SM00388">
    <property type="entry name" value="HisKA"/>
    <property type="match status" value="1"/>
</dbReference>
<evidence type="ECO:0000256" key="9">
    <source>
        <dbReference type="ARBA" id="ARBA00023012"/>
    </source>
</evidence>
<evidence type="ECO:0000256" key="5">
    <source>
        <dbReference type="ARBA" id="ARBA00022679"/>
    </source>
</evidence>